<dbReference type="CDD" id="cd00761">
    <property type="entry name" value="Glyco_tranf_GTA_type"/>
    <property type="match status" value="1"/>
</dbReference>
<comment type="similarity">
    <text evidence="1">Belongs to the glycosyltransferase 2 family.</text>
</comment>
<dbReference type="PANTHER" id="PTHR22916">
    <property type="entry name" value="GLYCOSYLTRANSFERASE"/>
    <property type="match status" value="1"/>
</dbReference>
<organism evidence="4 5">
    <name type="scientific">Thermobacillus xylanilyticus</name>
    <dbReference type="NCBI Taxonomy" id="76633"/>
    <lineage>
        <taxon>Bacteria</taxon>
        <taxon>Bacillati</taxon>
        <taxon>Bacillota</taxon>
        <taxon>Bacilli</taxon>
        <taxon>Bacillales</taxon>
        <taxon>Paenibacillaceae</taxon>
        <taxon>Thermobacillus</taxon>
    </lineage>
</organism>
<dbReference type="Gene3D" id="3.40.50.2000">
    <property type="entry name" value="Glycogen Phosphorylase B"/>
    <property type="match status" value="2"/>
</dbReference>
<dbReference type="GO" id="GO:0016757">
    <property type="term" value="F:glycosyltransferase activity"/>
    <property type="evidence" value="ECO:0007669"/>
    <property type="project" value="UniProtKB-KW"/>
</dbReference>
<dbReference type="PANTHER" id="PTHR22916:SF3">
    <property type="entry name" value="UDP-GLCNAC:BETAGAL BETA-1,3-N-ACETYLGLUCOSAMINYLTRANSFERASE-LIKE PROTEIN 1"/>
    <property type="match status" value="1"/>
</dbReference>
<dbReference type="InterPro" id="IPR001173">
    <property type="entry name" value="Glyco_trans_2-like"/>
</dbReference>
<proteinExistence type="inferred from homology"/>
<dbReference type="InterPro" id="IPR029044">
    <property type="entry name" value="Nucleotide-diphossugar_trans"/>
</dbReference>
<dbReference type="SUPFAM" id="SSF53756">
    <property type="entry name" value="UDP-Glycosyltransferase/glycogen phosphorylase"/>
    <property type="match status" value="1"/>
</dbReference>
<dbReference type="SUPFAM" id="SSF53448">
    <property type="entry name" value="Nucleotide-diphospho-sugar transferases"/>
    <property type="match status" value="1"/>
</dbReference>
<feature type="domain" description="Glycosyltransferase 2-like" evidence="3">
    <location>
        <begin position="29"/>
        <end position="128"/>
    </location>
</feature>
<dbReference type="CDD" id="cd03801">
    <property type="entry name" value="GT4_PimA-like"/>
    <property type="match status" value="1"/>
</dbReference>
<dbReference type="RefSeq" id="WP_213486263.1">
    <property type="nucleotide sequence ID" value="NZ_CAJRAY010000088.1"/>
</dbReference>
<dbReference type="Pfam" id="PF00534">
    <property type="entry name" value="Glycos_transf_1"/>
    <property type="match status" value="1"/>
</dbReference>
<evidence type="ECO:0000259" key="2">
    <source>
        <dbReference type="Pfam" id="PF00534"/>
    </source>
</evidence>
<dbReference type="EMBL" id="CAJRAY010000088">
    <property type="protein sequence ID" value="CAG5092001.1"/>
    <property type="molecule type" value="Genomic_DNA"/>
</dbReference>
<gene>
    <name evidence="4" type="primary">txxe 3493-pgtB</name>
    <name evidence="4" type="ORF">TXXE_17470</name>
</gene>
<keyword evidence="4" id="KW-0808">Transferase</keyword>
<evidence type="ECO:0000256" key="1">
    <source>
        <dbReference type="ARBA" id="ARBA00006739"/>
    </source>
</evidence>
<evidence type="ECO:0000313" key="5">
    <source>
        <dbReference type="Proteomes" id="UP000681526"/>
    </source>
</evidence>
<dbReference type="Pfam" id="PF00535">
    <property type="entry name" value="Glycos_transf_2"/>
    <property type="match status" value="1"/>
</dbReference>
<accession>A0ABM8V870</accession>
<comment type="caution">
    <text evidence="4">The sequence shown here is derived from an EMBL/GenBank/DDBJ whole genome shotgun (WGS) entry which is preliminary data.</text>
</comment>
<protein>
    <submittedName>
        <fullName evidence="4">Bifunctionnal glycosyltransferase GT2</fullName>
        <ecNumber evidence="4">2.4.1.-</ecNumber>
    </submittedName>
</protein>
<name>A0ABM8V870_THEXY</name>
<dbReference type="InterPro" id="IPR001296">
    <property type="entry name" value="Glyco_trans_1"/>
</dbReference>
<dbReference type="Proteomes" id="UP000681526">
    <property type="component" value="Unassembled WGS sequence"/>
</dbReference>
<dbReference type="Gene3D" id="3.90.550.10">
    <property type="entry name" value="Spore Coat Polysaccharide Biosynthesis Protein SpsA, Chain A"/>
    <property type="match status" value="1"/>
</dbReference>
<evidence type="ECO:0000313" key="4">
    <source>
        <dbReference type="EMBL" id="CAG5092001.1"/>
    </source>
</evidence>
<reference evidence="4 5" key="1">
    <citation type="submission" date="2021-04" db="EMBL/GenBank/DDBJ databases">
        <authorList>
            <person name="Rakotoarivonina H."/>
        </authorList>
    </citation>
    <scope>NUCLEOTIDE SEQUENCE [LARGE SCALE GENOMIC DNA]</scope>
    <source>
        <strain evidence="4 5">XE</strain>
    </source>
</reference>
<dbReference type="EC" id="2.4.1.-" evidence="4"/>
<sequence length="785" mass="91716">MNIEFDFSKSPGKVLLSRDLHFEGNPLVSIITPYYNAGKYFRETANCVLNQTFPFFEWIIVDDGSTNQNDVALLKQIAATDSRIVLLHKNNGGPSAARNLAIKHSKADIIVPLDADDLIEPTFLECVYWSLFTHPEASFSYADSVGFFEQEYIWKQPFSANKMKSENILVYCAGIRKKDLLEIGLQTEEQKYLYEDWHMWLKLLAKRKIGIHMGWIGFWYRRTDTGVLSKIRKNEELESISKKMISQLAKQVDDDIQFIEYPRIKTSHETAFSKIKTWNWDRKPVISNQKTKILMLLPHMVMGGADLFNLDIVTRIDKNKFEVSVITTNPAESTWRQRFGEHVTDLFELPTFLDVEHWAAFIHYFIRSRNIEILFVSNSYYGYYLLPWLRKEFPDLIMLDYVHSETWYWRSGGYARNSGVMGEIIDKTYVCTEHLRNIMIEVFGRNPETVETLYIGVDDEEYNPDSIQAGIIKSQLNISQERPVVLFPCRIDLEKRPFLMLEIAKRLNQRVRDVAVVVVGDGPCLNELREKIRTEGLENTVYCVGRQKDMKPYYKDSDVTLVCSLKEGISLTSYESLAMGVPVVSSDVGGQKELINDKVGRIVPLYQDETKDLGNRNYSDEEIDHYVSLLHDIVKLTNDEKQNLSTECRNRIKHGFTKNQMVKRLESEFSDFKNGEGKENREYVASLLRKLPNLIDDFTTVFHEFIKKDMEANEIWKAKLYFEEMLRNQTTLHEMPANQINDYAVQELQRIYNMRTWKLIQRYRNLMDGKSGRIFRKVRDLLFNR</sequence>
<feature type="domain" description="Glycosyl transferase family 1" evidence="2">
    <location>
        <begin position="472"/>
        <end position="607"/>
    </location>
</feature>
<evidence type="ECO:0000259" key="3">
    <source>
        <dbReference type="Pfam" id="PF00535"/>
    </source>
</evidence>
<keyword evidence="5" id="KW-1185">Reference proteome</keyword>
<keyword evidence="4" id="KW-0328">Glycosyltransferase</keyword>